<dbReference type="EMBL" id="JAUCMV010000002">
    <property type="protein sequence ID" value="KAK0418247.1"/>
    <property type="molecule type" value="Genomic_DNA"/>
</dbReference>
<keyword evidence="1" id="KW-0175">Coiled coil</keyword>
<sequence length="250" mass="27927">MLDDDVLLPFLSIFVGSVCGVVLGSLASRLAENRECAVHAGVMDVEEDRKLPISRTEMFAHIVGDRSIEFNEKGELANTGMNLLGLINNLILMVDNEYLIIKSDEERYNGDIEERCMQLDKLLAELKCKVDGLKNDEPTIEEIQAMKEHLAELRVDLENLNSELTSEMNRNNRVIEELNDSKKELQAKISSVEAKIASDNAAVSEQVNAIKKAEVVLAAERKQHKALVASLQKRIKYAEHITETLNNGPV</sequence>
<evidence type="ECO:0000256" key="2">
    <source>
        <dbReference type="SAM" id="Phobius"/>
    </source>
</evidence>
<proteinExistence type="predicted"/>
<protein>
    <submittedName>
        <fullName evidence="3">Uncharacterized protein</fullName>
    </submittedName>
</protein>
<feature type="coiled-coil region" evidence="1">
    <location>
        <begin position="116"/>
        <end position="202"/>
    </location>
</feature>
<accession>A0AA39M2B0</accession>
<keyword evidence="2" id="KW-0472">Membrane</keyword>
<feature type="transmembrane region" description="Helical" evidence="2">
    <location>
        <begin position="6"/>
        <end position="27"/>
    </location>
</feature>
<keyword evidence="2" id="KW-0812">Transmembrane</keyword>
<dbReference type="Gene3D" id="1.10.287.1490">
    <property type="match status" value="1"/>
</dbReference>
<dbReference type="AlphaFoldDB" id="A0AA39M2B0"/>
<name>A0AA39M2B0_9BILA</name>
<evidence type="ECO:0000313" key="4">
    <source>
        <dbReference type="Proteomes" id="UP001175271"/>
    </source>
</evidence>
<evidence type="ECO:0000313" key="3">
    <source>
        <dbReference type="EMBL" id="KAK0418247.1"/>
    </source>
</evidence>
<reference evidence="3" key="1">
    <citation type="submission" date="2023-06" db="EMBL/GenBank/DDBJ databases">
        <title>Genomic analysis of the entomopathogenic nematode Steinernema hermaphroditum.</title>
        <authorList>
            <person name="Schwarz E.M."/>
            <person name="Heppert J.K."/>
            <person name="Baniya A."/>
            <person name="Schwartz H.T."/>
            <person name="Tan C.-H."/>
            <person name="Antoshechkin I."/>
            <person name="Sternberg P.W."/>
            <person name="Goodrich-Blair H."/>
            <person name="Dillman A.R."/>
        </authorList>
    </citation>
    <scope>NUCLEOTIDE SEQUENCE</scope>
    <source>
        <strain evidence="3">PS9179</strain>
        <tissue evidence="3">Whole animal</tissue>
    </source>
</reference>
<keyword evidence="4" id="KW-1185">Reference proteome</keyword>
<comment type="caution">
    <text evidence="3">The sequence shown here is derived from an EMBL/GenBank/DDBJ whole genome shotgun (WGS) entry which is preliminary data.</text>
</comment>
<keyword evidence="2" id="KW-1133">Transmembrane helix</keyword>
<dbReference type="Proteomes" id="UP001175271">
    <property type="component" value="Unassembled WGS sequence"/>
</dbReference>
<evidence type="ECO:0000256" key="1">
    <source>
        <dbReference type="SAM" id="Coils"/>
    </source>
</evidence>
<gene>
    <name evidence="3" type="ORF">QR680_013457</name>
</gene>
<organism evidence="3 4">
    <name type="scientific">Steinernema hermaphroditum</name>
    <dbReference type="NCBI Taxonomy" id="289476"/>
    <lineage>
        <taxon>Eukaryota</taxon>
        <taxon>Metazoa</taxon>
        <taxon>Ecdysozoa</taxon>
        <taxon>Nematoda</taxon>
        <taxon>Chromadorea</taxon>
        <taxon>Rhabditida</taxon>
        <taxon>Tylenchina</taxon>
        <taxon>Panagrolaimomorpha</taxon>
        <taxon>Strongyloidoidea</taxon>
        <taxon>Steinernematidae</taxon>
        <taxon>Steinernema</taxon>
    </lineage>
</organism>